<sequence>MPLLQQIEFLEKVIPSANKINLSVSDKRVDWHIDHSLKVIIYTSKALIASNPEDYKWKFNKWRFIIFIKGSFPRGKAKAPKRVTPKEIITTTEIQEQLAEAKELVINLKNLPKKSNFEHPIFGMLKRDKSITFIGMHTQHHINIINDILKV</sequence>
<name>A0A5C6RVS6_9FLAO</name>
<gene>
    <name evidence="1" type="ORF">FRY74_00240</name>
</gene>
<reference evidence="1 2" key="1">
    <citation type="submission" date="2019-08" db="EMBL/GenBank/DDBJ databases">
        <title>Genome of Vicingus serpentipes NCIMB 15042.</title>
        <authorList>
            <person name="Bowman J.P."/>
        </authorList>
    </citation>
    <scope>NUCLEOTIDE SEQUENCE [LARGE SCALE GENOMIC DNA]</scope>
    <source>
        <strain evidence="1 2">NCIMB 15042</strain>
    </source>
</reference>
<evidence type="ECO:0000313" key="2">
    <source>
        <dbReference type="Proteomes" id="UP000321721"/>
    </source>
</evidence>
<organism evidence="1 2">
    <name type="scientific">Vicingus serpentipes</name>
    <dbReference type="NCBI Taxonomy" id="1926625"/>
    <lineage>
        <taxon>Bacteria</taxon>
        <taxon>Pseudomonadati</taxon>
        <taxon>Bacteroidota</taxon>
        <taxon>Flavobacteriia</taxon>
        <taxon>Flavobacteriales</taxon>
        <taxon>Vicingaceae</taxon>
        <taxon>Vicingus</taxon>
    </lineage>
</organism>
<dbReference type="EMBL" id="VOOS01000001">
    <property type="protein sequence ID" value="TXB66646.1"/>
    <property type="molecule type" value="Genomic_DNA"/>
</dbReference>
<evidence type="ECO:0000313" key="1">
    <source>
        <dbReference type="EMBL" id="TXB66646.1"/>
    </source>
</evidence>
<dbReference type="OrthoDB" id="981199at2"/>
<dbReference type="Proteomes" id="UP000321721">
    <property type="component" value="Unassembled WGS sequence"/>
</dbReference>
<keyword evidence="2" id="KW-1185">Reference proteome</keyword>
<protein>
    <recommendedName>
        <fullName evidence="3">DinB family protein</fullName>
    </recommendedName>
</protein>
<dbReference type="InterPro" id="IPR034660">
    <property type="entry name" value="DinB/YfiT-like"/>
</dbReference>
<evidence type="ECO:0008006" key="3">
    <source>
        <dbReference type="Google" id="ProtNLM"/>
    </source>
</evidence>
<dbReference type="AlphaFoldDB" id="A0A5C6RVS6"/>
<comment type="caution">
    <text evidence="1">The sequence shown here is derived from an EMBL/GenBank/DDBJ whole genome shotgun (WGS) entry which is preliminary data.</text>
</comment>
<accession>A0A5C6RVS6</accession>
<proteinExistence type="predicted"/>
<dbReference type="RefSeq" id="WP_147097473.1">
    <property type="nucleotide sequence ID" value="NZ_VOOS01000001.1"/>
</dbReference>
<dbReference type="Gene3D" id="1.20.120.450">
    <property type="entry name" value="dinb family like domain"/>
    <property type="match status" value="1"/>
</dbReference>